<dbReference type="Proteomes" id="UP000789901">
    <property type="component" value="Unassembled WGS sequence"/>
</dbReference>
<reference evidence="1 2" key="1">
    <citation type="submission" date="2021-06" db="EMBL/GenBank/DDBJ databases">
        <authorList>
            <person name="Kallberg Y."/>
            <person name="Tangrot J."/>
            <person name="Rosling A."/>
        </authorList>
    </citation>
    <scope>NUCLEOTIDE SEQUENCE [LARGE SCALE GENOMIC DNA]</scope>
    <source>
        <strain evidence="1 2">120-4 pot B 10/14</strain>
    </source>
</reference>
<name>A0ABN7VFW7_GIGMA</name>
<dbReference type="EMBL" id="CAJVQB010013307">
    <property type="protein sequence ID" value="CAG8761321.1"/>
    <property type="molecule type" value="Genomic_DNA"/>
</dbReference>
<evidence type="ECO:0000313" key="1">
    <source>
        <dbReference type="EMBL" id="CAG8761321.1"/>
    </source>
</evidence>
<dbReference type="Pfam" id="PF09784">
    <property type="entry name" value="L31"/>
    <property type="match status" value="1"/>
</dbReference>
<proteinExistence type="predicted"/>
<evidence type="ECO:0000313" key="2">
    <source>
        <dbReference type="Proteomes" id="UP000789901"/>
    </source>
</evidence>
<keyword evidence="2" id="KW-1185">Reference proteome</keyword>
<dbReference type="InterPro" id="IPR016340">
    <property type="entry name" value="Ribosomal_mL60"/>
</dbReference>
<comment type="caution">
    <text evidence="1">The sequence shown here is derived from an EMBL/GenBank/DDBJ whole genome shotgun (WGS) entry which is preliminary data.</text>
</comment>
<sequence>MPAEMNKTRKANVRKRLKAVDKVIAVVADISDAIAFNQYNTEAFTNKNFSIKDRELTKKKNNSSKPRYL</sequence>
<organism evidence="1 2">
    <name type="scientific">Gigaspora margarita</name>
    <dbReference type="NCBI Taxonomy" id="4874"/>
    <lineage>
        <taxon>Eukaryota</taxon>
        <taxon>Fungi</taxon>
        <taxon>Fungi incertae sedis</taxon>
        <taxon>Mucoromycota</taxon>
        <taxon>Glomeromycotina</taxon>
        <taxon>Glomeromycetes</taxon>
        <taxon>Diversisporales</taxon>
        <taxon>Gigasporaceae</taxon>
        <taxon>Gigaspora</taxon>
    </lineage>
</organism>
<accession>A0ABN7VFW7</accession>
<gene>
    <name evidence="1" type="ORF">GMARGA_LOCUS17510</name>
</gene>
<protein>
    <submittedName>
        <fullName evidence="1">36365_t:CDS:1</fullName>
    </submittedName>
</protein>